<keyword evidence="5" id="KW-1185">Reference proteome</keyword>
<evidence type="ECO:0000256" key="2">
    <source>
        <dbReference type="ARBA" id="ARBA00022729"/>
    </source>
</evidence>
<protein>
    <recommendedName>
        <fullName evidence="1">Type IV secretion system putative lipoprotein virB7</fullName>
    </recommendedName>
</protein>
<dbReference type="EMBL" id="FQXQ01000006">
    <property type="protein sequence ID" value="SHH89458.1"/>
    <property type="molecule type" value="Genomic_DNA"/>
</dbReference>
<dbReference type="PROSITE" id="PS51257">
    <property type="entry name" value="PROKAR_LIPOPROTEIN"/>
    <property type="match status" value="1"/>
</dbReference>
<dbReference type="RefSeq" id="WP_073122149.1">
    <property type="nucleotide sequence ID" value="NZ_BMEN01000005.1"/>
</dbReference>
<evidence type="ECO:0000256" key="1">
    <source>
        <dbReference type="ARBA" id="ARBA00017922"/>
    </source>
</evidence>
<dbReference type="InterPro" id="IPR012640">
    <property type="entry name" value="Membr_lipoprot_lipid_attach_CS"/>
</dbReference>
<name>A0A1M5WPM1_9FLAO</name>
<evidence type="ECO:0000313" key="4">
    <source>
        <dbReference type="EMBL" id="SHH89458.1"/>
    </source>
</evidence>
<dbReference type="STRING" id="1195760.SAMN05444281_2563"/>
<accession>A0A1M5WPM1</accession>
<dbReference type="Pfam" id="PF08139">
    <property type="entry name" value="LPAM_1"/>
    <property type="match status" value="1"/>
</dbReference>
<feature type="signal peptide" evidence="3">
    <location>
        <begin position="1"/>
        <end position="18"/>
    </location>
</feature>
<organism evidence="4 5">
    <name type="scientific">Wenyingzhuangia marina</name>
    <dbReference type="NCBI Taxonomy" id="1195760"/>
    <lineage>
        <taxon>Bacteria</taxon>
        <taxon>Pseudomonadati</taxon>
        <taxon>Bacteroidota</taxon>
        <taxon>Flavobacteriia</taxon>
        <taxon>Flavobacteriales</taxon>
        <taxon>Flavobacteriaceae</taxon>
        <taxon>Wenyingzhuangia</taxon>
    </lineage>
</organism>
<sequence length="215" mass="23994">MKKIFVLISLVITLTGCSSTLLSVKDNNITPHQYKKPLFITTGYYSTKSGFAQFFSSKATELNKVSDINKSLLNNLLKRFSSNGIKFSAHIVNINIEEEKKPKLNDNENADDISKKAEILSIINSKNIDILIKIIPTNISTAHYTSPSTGLNGEFSMNSSSNLSFKYTITAIDTKSNKEVWKGTYEVDNANSFLDNTPSVLAKKVHLKLMEDQLF</sequence>
<evidence type="ECO:0000313" key="5">
    <source>
        <dbReference type="Proteomes" id="UP000184109"/>
    </source>
</evidence>
<dbReference type="AlphaFoldDB" id="A0A1M5WPM1"/>
<feature type="chain" id="PRO_5012545053" description="Type IV secretion system putative lipoprotein virB7" evidence="3">
    <location>
        <begin position="19"/>
        <end position="215"/>
    </location>
</feature>
<dbReference type="Proteomes" id="UP000184109">
    <property type="component" value="Unassembled WGS sequence"/>
</dbReference>
<gene>
    <name evidence="4" type="ORF">SAMN05444281_2563</name>
</gene>
<keyword evidence="2 3" id="KW-0732">Signal</keyword>
<evidence type="ECO:0000256" key="3">
    <source>
        <dbReference type="SAM" id="SignalP"/>
    </source>
</evidence>
<proteinExistence type="predicted"/>
<reference evidence="5" key="1">
    <citation type="submission" date="2016-11" db="EMBL/GenBank/DDBJ databases">
        <authorList>
            <person name="Varghese N."/>
            <person name="Submissions S."/>
        </authorList>
    </citation>
    <scope>NUCLEOTIDE SEQUENCE [LARGE SCALE GENOMIC DNA]</scope>
    <source>
        <strain evidence="5">DSM 100572</strain>
    </source>
</reference>